<dbReference type="GO" id="GO:0016887">
    <property type="term" value="F:ATP hydrolysis activity"/>
    <property type="evidence" value="ECO:0007669"/>
    <property type="project" value="InterPro"/>
</dbReference>
<dbReference type="Gene3D" id="3.40.50.300">
    <property type="entry name" value="P-loop containing nucleotide triphosphate hydrolases"/>
    <property type="match status" value="1"/>
</dbReference>
<dbReference type="InterPro" id="IPR017871">
    <property type="entry name" value="ABC_transporter-like_CS"/>
</dbReference>
<dbReference type="EMBL" id="FNPC01000001">
    <property type="protein sequence ID" value="SDX75919.1"/>
    <property type="molecule type" value="Genomic_DNA"/>
</dbReference>
<feature type="domain" description="ABC transporter" evidence="6">
    <location>
        <begin position="8"/>
        <end position="235"/>
    </location>
</feature>
<organism evidence="7 8">
    <name type="scientific">Halopenitus persicus</name>
    <dbReference type="NCBI Taxonomy" id="1048396"/>
    <lineage>
        <taxon>Archaea</taxon>
        <taxon>Methanobacteriati</taxon>
        <taxon>Methanobacteriota</taxon>
        <taxon>Stenosarchaea group</taxon>
        <taxon>Halobacteria</taxon>
        <taxon>Halobacteriales</taxon>
        <taxon>Haloferacaceae</taxon>
        <taxon>Halopenitus</taxon>
    </lineage>
</organism>
<protein>
    <submittedName>
        <fullName evidence="7">ABC-type multidrug transport system, ATPase component</fullName>
    </submittedName>
</protein>
<dbReference type="OrthoDB" id="40048at2157"/>
<accession>A0A1H3EDC0</accession>
<feature type="region of interest" description="Disordered" evidence="5">
    <location>
        <begin position="243"/>
        <end position="264"/>
    </location>
</feature>
<evidence type="ECO:0000259" key="6">
    <source>
        <dbReference type="PROSITE" id="PS50893"/>
    </source>
</evidence>
<gene>
    <name evidence="7" type="ORF">SAMN05216564_101360</name>
</gene>
<dbReference type="CDD" id="cd03230">
    <property type="entry name" value="ABC_DR_subfamily_A"/>
    <property type="match status" value="1"/>
</dbReference>
<dbReference type="PROSITE" id="PS50893">
    <property type="entry name" value="ABC_TRANSPORTER_2"/>
    <property type="match status" value="1"/>
</dbReference>
<dbReference type="PANTHER" id="PTHR43335">
    <property type="entry name" value="ABC TRANSPORTER, ATP-BINDING PROTEIN"/>
    <property type="match status" value="1"/>
</dbReference>
<proteinExistence type="inferred from homology"/>
<dbReference type="PANTHER" id="PTHR43335:SF4">
    <property type="entry name" value="ABC TRANSPORTER, ATP-BINDING PROTEIN"/>
    <property type="match status" value="1"/>
</dbReference>
<evidence type="ECO:0000256" key="2">
    <source>
        <dbReference type="ARBA" id="ARBA00022448"/>
    </source>
</evidence>
<keyword evidence="3" id="KW-0547">Nucleotide-binding</keyword>
<dbReference type="SMART" id="SM00382">
    <property type="entry name" value="AAA"/>
    <property type="match status" value="1"/>
</dbReference>
<keyword evidence="2" id="KW-0813">Transport</keyword>
<keyword evidence="8" id="KW-1185">Reference proteome</keyword>
<evidence type="ECO:0000313" key="8">
    <source>
        <dbReference type="Proteomes" id="UP000199079"/>
    </source>
</evidence>
<dbReference type="SUPFAM" id="SSF52540">
    <property type="entry name" value="P-loop containing nucleoside triphosphate hydrolases"/>
    <property type="match status" value="1"/>
</dbReference>
<dbReference type="InterPro" id="IPR003439">
    <property type="entry name" value="ABC_transporter-like_ATP-bd"/>
</dbReference>
<dbReference type="RefSeq" id="WP_092730470.1">
    <property type="nucleotide sequence ID" value="NZ_FNPC01000001.1"/>
</dbReference>
<evidence type="ECO:0000256" key="5">
    <source>
        <dbReference type="SAM" id="MobiDB-lite"/>
    </source>
</evidence>
<dbReference type="InterPro" id="IPR027417">
    <property type="entry name" value="P-loop_NTPase"/>
</dbReference>
<evidence type="ECO:0000256" key="3">
    <source>
        <dbReference type="ARBA" id="ARBA00022741"/>
    </source>
</evidence>
<name>A0A1H3EDC0_9EURY</name>
<evidence type="ECO:0000256" key="4">
    <source>
        <dbReference type="ARBA" id="ARBA00022840"/>
    </source>
</evidence>
<dbReference type="Proteomes" id="UP000199079">
    <property type="component" value="Unassembled WGS sequence"/>
</dbReference>
<dbReference type="InterPro" id="IPR003593">
    <property type="entry name" value="AAA+_ATPase"/>
</dbReference>
<dbReference type="PROSITE" id="PS00211">
    <property type="entry name" value="ABC_TRANSPORTER_1"/>
    <property type="match status" value="1"/>
</dbReference>
<comment type="similarity">
    <text evidence="1">Belongs to the ABC transporter superfamily.</text>
</comment>
<dbReference type="AlphaFoldDB" id="A0A1H3EDC0"/>
<keyword evidence="4" id="KW-0067">ATP-binding</keyword>
<dbReference type="Pfam" id="PF00005">
    <property type="entry name" value="ABC_tran"/>
    <property type="match status" value="1"/>
</dbReference>
<dbReference type="GO" id="GO:0005524">
    <property type="term" value="F:ATP binding"/>
    <property type="evidence" value="ECO:0007669"/>
    <property type="project" value="UniProtKB-KW"/>
</dbReference>
<reference evidence="8" key="1">
    <citation type="submission" date="2016-10" db="EMBL/GenBank/DDBJ databases">
        <authorList>
            <person name="Varghese N."/>
            <person name="Submissions S."/>
        </authorList>
    </citation>
    <scope>NUCLEOTIDE SEQUENCE [LARGE SCALE GENOMIC DNA]</scope>
    <source>
        <strain evidence="8">DC30,IBRC 10041,KCTC 4046</strain>
    </source>
</reference>
<evidence type="ECO:0000313" key="7">
    <source>
        <dbReference type="EMBL" id="SDX75919.1"/>
    </source>
</evidence>
<sequence>MTDERPLVRVDDVTRTYGGVAVLTDVAFDVRAGITAVIGPNGSGKSTLLRALVGDTAPTDGTVRYHGPATARPIGYLPQRASFRGSFTARETLAFYARLLDETPDGYLERVGLSDAADRSVEDLSGGMRRLLGIAQATIGDPPVLVLDEPTSGLDPGMRERIFELAGQYAGTDAGVNATTDTEANAAVVVSTHDLELVDRYADRVLCLRHGAVAASGPLSAVYADHDVDTAADLYRSVVPGASSVADPATDSAESVHVTGVSTR</sequence>
<evidence type="ECO:0000256" key="1">
    <source>
        <dbReference type="ARBA" id="ARBA00005417"/>
    </source>
</evidence>